<accession>A0AAV7B7K0</accession>
<proteinExistence type="inferred from homology"/>
<keyword evidence="5" id="KW-1133">Transmembrane helix</keyword>
<dbReference type="GO" id="GO:0008170">
    <property type="term" value="F:N-methyltransferase activity"/>
    <property type="evidence" value="ECO:0007669"/>
    <property type="project" value="TreeGrafter"/>
</dbReference>
<keyword evidence="5" id="KW-0812">Transmembrane</keyword>
<evidence type="ECO:0000256" key="2">
    <source>
        <dbReference type="ARBA" id="ARBA00022603"/>
    </source>
</evidence>
<feature type="transmembrane region" description="Helical" evidence="5">
    <location>
        <begin position="185"/>
        <end position="205"/>
    </location>
</feature>
<keyword evidence="7" id="KW-1185">Reference proteome</keyword>
<comment type="caution">
    <text evidence="6">The sequence shown here is derived from an EMBL/GenBank/DDBJ whole genome shotgun (WGS) entry which is preliminary data.</text>
</comment>
<dbReference type="Gene3D" id="3.40.50.150">
    <property type="entry name" value="Vaccinia Virus protein VP39"/>
    <property type="match status" value="1"/>
</dbReference>
<dbReference type="PROSITE" id="PS51681">
    <property type="entry name" value="SAM_MT_NNMT_PNMT_TEMT"/>
    <property type="match status" value="1"/>
</dbReference>
<dbReference type="AlphaFoldDB" id="A0AAV7B7K0"/>
<keyword evidence="2" id="KW-0489">Methyltransferase</keyword>
<evidence type="ECO:0000256" key="4">
    <source>
        <dbReference type="ARBA" id="ARBA00022691"/>
    </source>
</evidence>
<name>A0AAV7B7K0_ENGPU</name>
<dbReference type="PANTHER" id="PTHR10867">
    <property type="entry name" value="NNMT/PNMT/TEMT FAMILY MEMBER"/>
    <property type="match status" value="1"/>
</dbReference>
<keyword evidence="3" id="KW-0808">Transferase</keyword>
<dbReference type="InterPro" id="IPR000940">
    <property type="entry name" value="NNMT_TEMT_trans"/>
</dbReference>
<dbReference type="GO" id="GO:0005829">
    <property type="term" value="C:cytosol"/>
    <property type="evidence" value="ECO:0007669"/>
    <property type="project" value="TreeGrafter"/>
</dbReference>
<evidence type="ECO:0000256" key="5">
    <source>
        <dbReference type="SAM" id="Phobius"/>
    </source>
</evidence>
<dbReference type="SUPFAM" id="SSF53335">
    <property type="entry name" value="S-adenosyl-L-methionine-dependent methyltransferases"/>
    <property type="match status" value="1"/>
</dbReference>
<evidence type="ECO:0000313" key="7">
    <source>
        <dbReference type="Proteomes" id="UP000824782"/>
    </source>
</evidence>
<evidence type="ECO:0008006" key="8">
    <source>
        <dbReference type="Google" id="ProtNLM"/>
    </source>
</evidence>
<comment type="similarity">
    <text evidence="1">Belongs to the class I-like SAM-binding methyltransferase superfamily. NNMT/PNMT/TEMT family.</text>
</comment>
<organism evidence="6 7">
    <name type="scientific">Engystomops pustulosus</name>
    <name type="common">Tungara frog</name>
    <name type="synonym">Physalaemus pustulosus</name>
    <dbReference type="NCBI Taxonomy" id="76066"/>
    <lineage>
        <taxon>Eukaryota</taxon>
        <taxon>Metazoa</taxon>
        <taxon>Chordata</taxon>
        <taxon>Craniata</taxon>
        <taxon>Vertebrata</taxon>
        <taxon>Euteleostomi</taxon>
        <taxon>Amphibia</taxon>
        <taxon>Batrachia</taxon>
        <taxon>Anura</taxon>
        <taxon>Neobatrachia</taxon>
        <taxon>Hyloidea</taxon>
        <taxon>Leptodactylidae</taxon>
        <taxon>Leiuperinae</taxon>
        <taxon>Engystomops</taxon>
    </lineage>
</organism>
<evidence type="ECO:0000256" key="3">
    <source>
        <dbReference type="ARBA" id="ARBA00022679"/>
    </source>
</evidence>
<dbReference type="EMBL" id="WNYA01000006">
    <property type="protein sequence ID" value="KAG8568500.1"/>
    <property type="molecule type" value="Genomic_DNA"/>
</dbReference>
<evidence type="ECO:0000313" key="6">
    <source>
        <dbReference type="EMBL" id="KAG8568500.1"/>
    </source>
</evidence>
<protein>
    <recommendedName>
        <fullName evidence="8">Methyltransferase type 11 domain-containing protein</fullName>
    </recommendedName>
</protein>
<keyword evidence="5" id="KW-0472">Membrane</keyword>
<dbReference type="PANTHER" id="PTHR10867:SF44">
    <property type="entry name" value="NICOTINAMIDE N-METHYLTRANSFERASE ISOFORM X2"/>
    <property type="match status" value="1"/>
</dbReference>
<keyword evidence="4" id="KW-0949">S-adenosyl-L-methionine</keyword>
<dbReference type="Pfam" id="PF01234">
    <property type="entry name" value="NNMT_PNMT_TEMT"/>
    <property type="match status" value="1"/>
</dbReference>
<sequence length="262" mass="30299">MDSSTHKLYHVHDCDIRQVLDSCFSDKSDMVFREDSLIFPIENLTKTFKLGHIKGDILIDLSCNSLVHQLYSACEFFKHIIVLKVNDRCILELKRWVDRRTGAFYWGHAAKLHGYFTGKSDQLQDKEGKVRSALQHVMKCDLAKENMTEPIDLPSADCIISAWLLDAISKDQDEYIQYLRKFSKLLKPGGHFILIGCLYTTYFIVGKDRLHMLRYDEDFARKALVGEGFVIDFCEVKKRSNVSDITDYKAIIFIAAHKKMET</sequence>
<evidence type="ECO:0000256" key="1">
    <source>
        <dbReference type="ARBA" id="ARBA00007996"/>
    </source>
</evidence>
<dbReference type="Proteomes" id="UP000824782">
    <property type="component" value="Unassembled WGS sequence"/>
</dbReference>
<dbReference type="GO" id="GO:0032259">
    <property type="term" value="P:methylation"/>
    <property type="evidence" value="ECO:0007669"/>
    <property type="project" value="UniProtKB-KW"/>
</dbReference>
<gene>
    <name evidence="6" type="ORF">GDO81_014026</name>
</gene>
<dbReference type="InterPro" id="IPR029063">
    <property type="entry name" value="SAM-dependent_MTases_sf"/>
</dbReference>
<reference evidence="6" key="1">
    <citation type="thesis" date="2020" institute="ProQuest LLC" country="789 East Eisenhower Parkway, Ann Arbor, MI, USA">
        <title>Comparative Genomics and Chromosome Evolution.</title>
        <authorList>
            <person name="Mudd A.B."/>
        </authorList>
    </citation>
    <scope>NUCLEOTIDE SEQUENCE</scope>
    <source>
        <strain evidence="6">237g6f4</strain>
        <tissue evidence="6">Blood</tissue>
    </source>
</reference>